<proteinExistence type="predicted"/>
<name>A0A1X7JXX7_9SPHI</name>
<evidence type="ECO:0000313" key="1">
    <source>
        <dbReference type="EMBL" id="SMG32607.1"/>
    </source>
</evidence>
<reference evidence="1 2" key="1">
    <citation type="submission" date="2017-04" db="EMBL/GenBank/DDBJ databases">
        <authorList>
            <person name="Afonso C.L."/>
            <person name="Miller P.J."/>
            <person name="Scott M.A."/>
            <person name="Spackman E."/>
            <person name="Goraichik I."/>
            <person name="Dimitrov K.M."/>
            <person name="Suarez D.L."/>
            <person name="Swayne D.E."/>
        </authorList>
    </citation>
    <scope>NUCLEOTIDE SEQUENCE [LARGE SCALE GENOMIC DNA]</scope>
    <source>
        <strain evidence="1 2">DSM 22418</strain>
    </source>
</reference>
<gene>
    <name evidence="1" type="ORF">SAMN05660862_2271</name>
</gene>
<organism evidence="1 2">
    <name type="scientific">Sphingobacterium psychroaquaticum</name>
    <dbReference type="NCBI Taxonomy" id="561061"/>
    <lineage>
        <taxon>Bacteria</taxon>
        <taxon>Pseudomonadati</taxon>
        <taxon>Bacteroidota</taxon>
        <taxon>Sphingobacteriia</taxon>
        <taxon>Sphingobacteriales</taxon>
        <taxon>Sphingobacteriaceae</taxon>
        <taxon>Sphingobacterium</taxon>
    </lineage>
</organism>
<dbReference type="Proteomes" id="UP000192980">
    <property type="component" value="Unassembled WGS sequence"/>
</dbReference>
<protein>
    <submittedName>
        <fullName evidence="1">Uncharacterized protein</fullName>
    </submittedName>
</protein>
<dbReference type="EMBL" id="FXAU01000003">
    <property type="protein sequence ID" value="SMG32607.1"/>
    <property type="molecule type" value="Genomic_DNA"/>
</dbReference>
<evidence type="ECO:0000313" key="2">
    <source>
        <dbReference type="Proteomes" id="UP000192980"/>
    </source>
</evidence>
<dbReference type="AlphaFoldDB" id="A0A1X7JXX7"/>
<sequence>MKLTLILTADGLKFHDYKSETKTTKYSQQHPFTFVGTSSMSRTITLLKKSK</sequence>
<dbReference type="STRING" id="561061.SAMN05660862_2271"/>
<keyword evidence="2" id="KW-1185">Reference proteome</keyword>
<accession>A0A1X7JXX7</accession>